<dbReference type="CDD" id="cd01298">
    <property type="entry name" value="ATZ_TRZ_like"/>
    <property type="match status" value="1"/>
</dbReference>
<dbReference type="EMBL" id="JACHVY010000003">
    <property type="protein sequence ID" value="MBB2902627.1"/>
    <property type="molecule type" value="Genomic_DNA"/>
</dbReference>
<dbReference type="NCBIfam" id="NF006055">
    <property type="entry name" value="PRK08203.1"/>
    <property type="match status" value="1"/>
</dbReference>
<dbReference type="InterPro" id="IPR050287">
    <property type="entry name" value="MTA/SAH_deaminase"/>
</dbReference>
<dbReference type="Pfam" id="PF01979">
    <property type="entry name" value="Amidohydro_1"/>
    <property type="match status" value="1"/>
</dbReference>
<dbReference type="Gene3D" id="2.30.40.10">
    <property type="entry name" value="Urease, subunit C, domain 1"/>
    <property type="match status" value="1"/>
</dbReference>
<reference evidence="3 4" key="1">
    <citation type="submission" date="2020-08" db="EMBL/GenBank/DDBJ databases">
        <title>The Agave Microbiome: Exploring the role of microbial communities in plant adaptations to desert environments.</title>
        <authorList>
            <person name="Partida-Martinez L.P."/>
        </authorList>
    </citation>
    <scope>NUCLEOTIDE SEQUENCE [LARGE SCALE GENOMIC DNA]</scope>
    <source>
        <strain evidence="3 4">AS2.23</strain>
    </source>
</reference>
<sequence length="451" mass="46850">MPSLLITGAAVVTVDAAGTEHPHGHVLVRDGVVAAVGAGDPPPGTTADRVLDARGHLVTPGFVNTHHHLYQWATRGFAVDAGLFDWLTTLYPVWAHLDATDVEAAARAGLARLALTGCTTSSDHHYLHPHDGGDQLAATVEAARAVGLRFSPTRGSMDLGRSAGGLPPDSVVETIDTVLAATADAVARHHDASPGSMVRVGAAPCSPFSVTPDLLRQTAAQAAELGVRRHTHLAETADEEEFCARTFGARPVEVLEDLGWLGPDVWLAHCVHLSDADIATLARTGSSVAHCPSSNARLGAGMARAHDLLAAGVGVGLGVDGAASSEQGSLADELRQMVYTARLRGGPDAMSARDALRAATTGGAACLGRQDEIGSVEVGKRADLAVWDLRGLGHADLDDPVVALVIGPTPPLRWSTVEGRVVVEDGELRTTSQERAVADLVAARRRVLARA</sequence>
<accession>A0A7W4XYK2</accession>
<evidence type="ECO:0000256" key="1">
    <source>
        <dbReference type="ARBA" id="ARBA00022801"/>
    </source>
</evidence>
<dbReference type="PANTHER" id="PTHR43794">
    <property type="entry name" value="AMINOHYDROLASE SSNA-RELATED"/>
    <property type="match status" value="1"/>
</dbReference>
<protein>
    <submittedName>
        <fullName evidence="3">Cytosine/adenosine deaminase-related metal-dependent hydrolase</fullName>
    </submittedName>
</protein>
<dbReference type="RefSeq" id="WP_183392350.1">
    <property type="nucleotide sequence ID" value="NZ_JACHVY010000003.1"/>
</dbReference>
<evidence type="ECO:0000259" key="2">
    <source>
        <dbReference type="Pfam" id="PF01979"/>
    </source>
</evidence>
<evidence type="ECO:0000313" key="4">
    <source>
        <dbReference type="Proteomes" id="UP000533269"/>
    </source>
</evidence>
<organism evidence="3 4">
    <name type="scientific">Kineococcus radiotolerans</name>
    <dbReference type="NCBI Taxonomy" id="131568"/>
    <lineage>
        <taxon>Bacteria</taxon>
        <taxon>Bacillati</taxon>
        <taxon>Actinomycetota</taxon>
        <taxon>Actinomycetes</taxon>
        <taxon>Kineosporiales</taxon>
        <taxon>Kineosporiaceae</taxon>
        <taxon>Kineococcus</taxon>
    </lineage>
</organism>
<reference evidence="3 4" key="2">
    <citation type="submission" date="2020-08" db="EMBL/GenBank/DDBJ databases">
        <authorList>
            <person name="Partida-Martinez L."/>
            <person name="Huntemann M."/>
            <person name="Clum A."/>
            <person name="Wang J."/>
            <person name="Palaniappan K."/>
            <person name="Ritter S."/>
            <person name="Chen I.-M."/>
            <person name="Stamatis D."/>
            <person name="Reddy T."/>
            <person name="O'Malley R."/>
            <person name="Daum C."/>
            <person name="Shapiro N."/>
            <person name="Ivanova N."/>
            <person name="Kyrpides N."/>
            <person name="Woyke T."/>
        </authorList>
    </citation>
    <scope>NUCLEOTIDE SEQUENCE [LARGE SCALE GENOMIC DNA]</scope>
    <source>
        <strain evidence="3 4">AS2.23</strain>
    </source>
</reference>
<dbReference type="InterPro" id="IPR032466">
    <property type="entry name" value="Metal_Hydrolase"/>
</dbReference>
<name>A0A7W4XYK2_KINRA</name>
<proteinExistence type="predicted"/>
<gene>
    <name evidence="3" type="ORF">FHR75_003458</name>
</gene>
<dbReference type="Proteomes" id="UP000533269">
    <property type="component" value="Unassembled WGS sequence"/>
</dbReference>
<dbReference type="AlphaFoldDB" id="A0A7W4XYK2"/>
<dbReference type="SUPFAM" id="SSF51556">
    <property type="entry name" value="Metallo-dependent hydrolases"/>
    <property type="match status" value="1"/>
</dbReference>
<dbReference type="Gene3D" id="3.20.20.140">
    <property type="entry name" value="Metal-dependent hydrolases"/>
    <property type="match status" value="1"/>
</dbReference>
<feature type="domain" description="Amidohydrolase-related" evidence="2">
    <location>
        <begin position="57"/>
        <end position="396"/>
    </location>
</feature>
<evidence type="ECO:0000313" key="3">
    <source>
        <dbReference type="EMBL" id="MBB2902627.1"/>
    </source>
</evidence>
<dbReference type="InterPro" id="IPR006680">
    <property type="entry name" value="Amidohydro-rel"/>
</dbReference>
<comment type="caution">
    <text evidence="3">The sequence shown here is derived from an EMBL/GenBank/DDBJ whole genome shotgun (WGS) entry which is preliminary data.</text>
</comment>
<dbReference type="PANTHER" id="PTHR43794:SF11">
    <property type="entry name" value="AMIDOHYDROLASE-RELATED DOMAIN-CONTAINING PROTEIN"/>
    <property type="match status" value="1"/>
</dbReference>
<dbReference type="GO" id="GO:0016810">
    <property type="term" value="F:hydrolase activity, acting on carbon-nitrogen (but not peptide) bonds"/>
    <property type="evidence" value="ECO:0007669"/>
    <property type="project" value="InterPro"/>
</dbReference>
<dbReference type="InterPro" id="IPR011059">
    <property type="entry name" value="Metal-dep_hydrolase_composite"/>
</dbReference>
<dbReference type="SUPFAM" id="SSF51338">
    <property type="entry name" value="Composite domain of metallo-dependent hydrolases"/>
    <property type="match status" value="1"/>
</dbReference>
<keyword evidence="1 3" id="KW-0378">Hydrolase</keyword>